<keyword evidence="2" id="KW-1185">Reference proteome</keyword>
<evidence type="ECO:0000313" key="2">
    <source>
        <dbReference type="Proteomes" id="UP001172155"/>
    </source>
</evidence>
<dbReference type="AlphaFoldDB" id="A0AA40BPL4"/>
<dbReference type="Proteomes" id="UP001172155">
    <property type="component" value="Unassembled WGS sequence"/>
</dbReference>
<dbReference type="EMBL" id="JAUKUD010000007">
    <property type="protein sequence ID" value="KAK0738026.1"/>
    <property type="molecule type" value="Genomic_DNA"/>
</dbReference>
<organism evidence="1 2">
    <name type="scientific">Schizothecium vesticola</name>
    <dbReference type="NCBI Taxonomy" id="314040"/>
    <lineage>
        <taxon>Eukaryota</taxon>
        <taxon>Fungi</taxon>
        <taxon>Dikarya</taxon>
        <taxon>Ascomycota</taxon>
        <taxon>Pezizomycotina</taxon>
        <taxon>Sordariomycetes</taxon>
        <taxon>Sordariomycetidae</taxon>
        <taxon>Sordariales</taxon>
        <taxon>Schizotheciaceae</taxon>
        <taxon>Schizothecium</taxon>
    </lineage>
</organism>
<proteinExistence type="predicted"/>
<protein>
    <submittedName>
        <fullName evidence="1">Uncharacterized protein</fullName>
    </submittedName>
</protein>
<accession>A0AA40BPL4</accession>
<comment type="caution">
    <text evidence="1">The sequence shown here is derived from an EMBL/GenBank/DDBJ whole genome shotgun (WGS) entry which is preliminary data.</text>
</comment>
<name>A0AA40BPL4_9PEZI</name>
<reference evidence="1" key="1">
    <citation type="submission" date="2023-06" db="EMBL/GenBank/DDBJ databases">
        <title>Genome-scale phylogeny and comparative genomics of the fungal order Sordariales.</title>
        <authorList>
            <consortium name="Lawrence Berkeley National Laboratory"/>
            <person name="Hensen N."/>
            <person name="Bonometti L."/>
            <person name="Westerberg I."/>
            <person name="Brannstrom I.O."/>
            <person name="Guillou S."/>
            <person name="Cros-Aarteil S."/>
            <person name="Calhoun S."/>
            <person name="Haridas S."/>
            <person name="Kuo A."/>
            <person name="Mondo S."/>
            <person name="Pangilinan J."/>
            <person name="Riley R."/>
            <person name="LaButti K."/>
            <person name="Andreopoulos B."/>
            <person name="Lipzen A."/>
            <person name="Chen C."/>
            <person name="Yanf M."/>
            <person name="Daum C."/>
            <person name="Ng V."/>
            <person name="Clum A."/>
            <person name="Steindorff A."/>
            <person name="Ohm R."/>
            <person name="Martin F."/>
            <person name="Silar P."/>
            <person name="Natvig D."/>
            <person name="Lalanne C."/>
            <person name="Gautier V."/>
            <person name="Ament-velasquez S.L."/>
            <person name="Kruys A."/>
            <person name="Hutchinson M.I."/>
            <person name="Powell A.J."/>
            <person name="Barry K."/>
            <person name="Miller A.N."/>
            <person name="Grigoriev I.V."/>
            <person name="Debuchy R."/>
            <person name="Gladieux P."/>
            <person name="Thoren M.H."/>
            <person name="Johannesson H."/>
        </authorList>
    </citation>
    <scope>NUCLEOTIDE SEQUENCE</scope>
    <source>
        <strain evidence="1">SMH3187-1</strain>
    </source>
</reference>
<sequence length="108" mass="11961">MYCIPQNPVLPDEAILGVATASNPAIFFMGDSVLQRKPISGKMEQDLARYNSHRFGGIGMNRRLPLPPGFQLPLARPNLHGGIIISTVQRRCRVAHAREVRPHHAALM</sequence>
<evidence type="ECO:0000313" key="1">
    <source>
        <dbReference type="EMBL" id="KAK0738026.1"/>
    </source>
</evidence>
<gene>
    <name evidence="1" type="ORF">B0T18DRAFT_238272</name>
</gene>